<protein>
    <submittedName>
        <fullName evidence="2">Uncharacterized protein</fullName>
    </submittedName>
</protein>
<gene>
    <name evidence="2" type="ORF">TSOC_002017</name>
</gene>
<accession>A0A2J8AF69</accession>
<name>A0A2J8AF69_9CHLO</name>
<dbReference type="AlphaFoldDB" id="A0A2J8AF69"/>
<keyword evidence="3" id="KW-1185">Reference proteome</keyword>
<sequence>MLTIVVTVDVMLGLPAVVYRDFARLHSLLLNVLGFLQQFPRPAGAGTAESAAAAATVLADDAFRATLLRLVAAVVSDGGGRDAGGSSDSSGGGGSAGSNSRASGGGACSPELTLIHETLAPTVCVLNNELLQMLNGRPHVSRATTDFIQKLLRMQTLQCIAREFAAATASVGALTAWQIRDTDRLGGVLHCLLFVVSGGSEEKGLEHAHMRRELAEALRVSGVLEHAARLVLLQLHAAPTGEALSASESVANLAHHFAAVYNKTGRMLMQYMREGGDAVAAAALREVLSGRCARHAALVHGVAALCRADGGPSYGLPEDVLRMATVMASASFGAGLKLYVQLDAAVPVALMMAAGLASPTPPVGVQATVLLLLRLAAWRWCRAA</sequence>
<proteinExistence type="predicted"/>
<dbReference type="EMBL" id="PGGS01000036">
    <property type="protein sequence ID" value="PNH11165.1"/>
    <property type="molecule type" value="Genomic_DNA"/>
</dbReference>
<dbReference type="Proteomes" id="UP000236333">
    <property type="component" value="Unassembled WGS sequence"/>
</dbReference>
<evidence type="ECO:0000313" key="2">
    <source>
        <dbReference type="EMBL" id="PNH11165.1"/>
    </source>
</evidence>
<comment type="caution">
    <text evidence="2">The sequence shown here is derived from an EMBL/GenBank/DDBJ whole genome shotgun (WGS) entry which is preliminary data.</text>
</comment>
<evidence type="ECO:0000313" key="3">
    <source>
        <dbReference type="Proteomes" id="UP000236333"/>
    </source>
</evidence>
<feature type="region of interest" description="Disordered" evidence="1">
    <location>
        <begin position="79"/>
        <end position="102"/>
    </location>
</feature>
<evidence type="ECO:0000256" key="1">
    <source>
        <dbReference type="SAM" id="MobiDB-lite"/>
    </source>
</evidence>
<organism evidence="2 3">
    <name type="scientific">Tetrabaena socialis</name>
    <dbReference type="NCBI Taxonomy" id="47790"/>
    <lineage>
        <taxon>Eukaryota</taxon>
        <taxon>Viridiplantae</taxon>
        <taxon>Chlorophyta</taxon>
        <taxon>core chlorophytes</taxon>
        <taxon>Chlorophyceae</taxon>
        <taxon>CS clade</taxon>
        <taxon>Chlamydomonadales</taxon>
        <taxon>Tetrabaenaceae</taxon>
        <taxon>Tetrabaena</taxon>
    </lineage>
</organism>
<reference evidence="2 3" key="1">
    <citation type="journal article" date="2017" name="Mol. Biol. Evol.">
        <title>The 4-celled Tetrabaena socialis nuclear genome reveals the essential components for genetic control of cell number at the origin of multicellularity in the volvocine lineage.</title>
        <authorList>
            <person name="Featherston J."/>
            <person name="Arakaki Y."/>
            <person name="Hanschen E.R."/>
            <person name="Ferris P.J."/>
            <person name="Michod R.E."/>
            <person name="Olson B.J.S.C."/>
            <person name="Nozaki H."/>
            <person name="Durand P.M."/>
        </authorList>
    </citation>
    <scope>NUCLEOTIDE SEQUENCE [LARGE SCALE GENOMIC DNA]</scope>
    <source>
        <strain evidence="2 3">NIES-571</strain>
    </source>
</reference>